<dbReference type="PROSITE" id="PS51272">
    <property type="entry name" value="SLH"/>
    <property type="match status" value="3"/>
</dbReference>
<dbReference type="RefSeq" id="WP_323467120.1">
    <property type="nucleotide sequence ID" value="NZ_CP144224.1"/>
</dbReference>
<feature type="signal peptide" evidence="3">
    <location>
        <begin position="1"/>
        <end position="23"/>
    </location>
</feature>
<evidence type="ECO:0000313" key="6">
    <source>
        <dbReference type="EMBL" id="MDV2886336.1"/>
    </source>
</evidence>
<dbReference type="PROSITE" id="PS52029">
    <property type="entry name" value="LD_TPASE"/>
    <property type="match status" value="1"/>
</dbReference>
<protein>
    <submittedName>
        <fullName evidence="6">S-layer homology domain-containing protein</fullName>
    </submittedName>
</protein>
<dbReference type="GO" id="GO:0009252">
    <property type="term" value="P:peptidoglycan biosynthetic process"/>
    <property type="evidence" value="ECO:0007669"/>
    <property type="project" value="UniProtKB-KW"/>
</dbReference>
<dbReference type="InterPro" id="IPR005490">
    <property type="entry name" value="LD_TPept_cat_dom"/>
</dbReference>
<feature type="active site" description="Proton donor/acceptor" evidence="2">
    <location>
        <position position="360"/>
    </location>
</feature>
<gene>
    <name evidence="6" type="ORF">RYX45_14190</name>
</gene>
<keyword evidence="2" id="KW-0961">Cell wall biogenesis/degradation</keyword>
<comment type="pathway">
    <text evidence="2">Cell wall biogenesis; peptidoglycan biosynthesis.</text>
</comment>
<evidence type="ECO:0000256" key="1">
    <source>
        <dbReference type="ARBA" id="ARBA00022729"/>
    </source>
</evidence>
<feature type="domain" description="SLH" evidence="4">
    <location>
        <begin position="87"/>
        <end position="142"/>
    </location>
</feature>
<dbReference type="PANTHER" id="PTHR38589">
    <property type="entry name" value="BLR0621 PROTEIN"/>
    <property type="match status" value="1"/>
</dbReference>
<evidence type="ECO:0000256" key="2">
    <source>
        <dbReference type="PROSITE-ProRule" id="PRU01373"/>
    </source>
</evidence>
<sequence>MKHLRVMIILIICLSFMTTTVYGAKTFNDVDGQFWAKKEIDYLANQSIISGYPDGSFKPNQTVTRSQAASMIVKALGLSTEGRPDISFRDVEKDFHAYRAIAAIVDEGIMRGSGDLFRPNETLTRGQMAAVLDRAFKLNPFNEEIYFKDITNDYIFYRSIQNLAANGITAGYSSDHTFRPNTSTSRAQFSVFVARALDESFKVDPATGKPDDRPEQIIVVSTSSLASQQATLRTYERKNGKLERAFSPMPAVVGYNGIGQNKREGDGQTPMGTYSLGDAFGTAAKPGGMSYPYQRMGANHYWIDDVHSRDYNQLVYYEGNPHNRWRSFERMNIDLYKYGVMIDYNINPVVSGKGSAIFMHVWRGSQSPTAGCVALSESNLLTLLRWLDQSKDPAIIITLESQFLNELEPYR</sequence>
<accession>A0AAJ2U368</accession>
<dbReference type="Pfam" id="PF00395">
    <property type="entry name" value="SLH"/>
    <property type="match status" value="3"/>
</dbReference>
<dbReference type="GO" id="GO:0008360">
    <property type="term" value="P:regulation of cell shape"/>
    <property type="evidence" value="ECO:0007669"/>
    <property type="project" value="UniProtKB-UniRule"/>
</dbReference>
<dbReference type="EMBL" id="JAWJAY010000003">
    <property type="protein sequence ID" value="MDV2886336.1"/>
    <property type="molecule type" value="Genomic_DNA"/>
</dbReference>
<dbReference type="CDD" id="cd16913">
    <property type="entry name" value="YkuD_like"/>
    <property type="match status" value="1"/>
</dbReference>
<feature type="domain" description="L,D-TPase catalytic" evidence="5">
    <location>
        <begin position="221"/>
        <end position="397"/>
    </location>
</feature>
<evidence type="ECO:0000259" key="4">
    <source>
        <dbReference type="PROSITE" id="PS51272"/>
    </source>
</evidence>
<feature type="chain" id="PRO_5042527553" evidence="3">
    <location>
        <begin position="24"/>
        <end position="411"/>
    </location>
</feature>
<evidence type="ECO:0000313" key="7">
    <source>
        <dbReference type="Proteomes" id="UP001285636"/>
    </source>
</evidence>
<reference evidence="6" key="1">
    <citation type="submission" date="2023-10" db="EMBL/GenBank/DDBJ databases">
        <title>Screening of Alkalihalophilus pseudofirmusBZ-TG-HK211 and Its Alleviation of Salt Stress on Rapeseed Growth.</title>
        <authorList>
            <person name="Zhao B."/>
            <person name="Guo T."/>
        </authorList>
    </citation>
    <scope>NUCLEOTIDE SEQUENCE</scope>
    <source>
        <strain evidence="6">BZ-TG-HK211</strain>
    </source>
</reference>
<feature type="domain" description="SLH" evidence="4">
    <location>
        <begin position="23"/>
        <end position="86"/>
    </location>
</feature>
<dbReference type="AlphaFoldDB" id="A0AAJ2U368"/>
<dbReference type="PANTHER" id="PTHR38589:SF1">
    <property type="entry name" value="BLR0621 PROTEIN"/>
    <property type="match status" value="1"/>
</dbReference>
<feature type="active site" description="Nucleophile" evidence="2">
    <location>
        <position position="372"/>
    </location>
</feature>
<comment type="caution">
    <text evidence="6">The sequence shown here is derived from an EMBL/GenBank/DDBJ whole genome shotgun (WGS) entry which is preliminary data.</text>
</comment>
<name>A0AAJ2U368_ALKPS</name>
<dbReference type="GO" id="GO:0016740">
    <property type="term" value="F:transferase activity"/>
    <property type="evidence" value="ECO:0007669"/>
    <property type="project" value="InterPro"/>
</dbReference>
<dbReference type="Proteomes" id="UP001285636">
    <property type="component" value="Unassembled WGS sequence"/>
</dbReference>
<proteinExistence type="predicted"/>
<keyword evidence="2" id="KW-0133">Cell shape</keyword>
<evidence type="ECO:0000256" key="3">
    <source>
        <dbReference type="SAM" id="SignalP"/>
    </source>
</evidence>
<dbReference type="InterPro" id="IPR001119">
    <property type="entry name" value="SLH_dom"/>
</dbReference>
<organism evidence="6 7">
    <name type="scientific">Alkalihalophilus pseudofirmus</name>
    <name type="common">Bacillus pseudofirmus</name>
    <dbReference type="NCBI Taxonomy" id="79885"/>
    <lineage>
        <taxon>Bacteria</taxon>
        <taxon>Bacillati</taxon>
        <taxon>Bacillota</taxon>
        <taxon>Bacilli</taxon>
        <taxon>Bacillales</taxon>
        <taxon>Bacillaceae</taxon>
        <taxon>Alkalihalophilus</taxon>
    </lineage>
</organism>
<dbReference type="Pfam" id="PF03734">
    <property type="entry name" value="YkuD"/>
    <property type="match status" value="1"/>
</dbReference>
<feature type="domain" description="SLH" evidence="4">
    <location>
        <begin position="143"/>
        <end position="207"/>
    </location>
</feature>
<dbReference type="GO" id="GO:0071555">
    <property type="term" value="P:cell wall organization"/>
    <property type="evidence" value="ECO:0007669"/>
    <property type="project" value="UniProtKB-UniRule"/>
</dbReference>
<evidence type="ECO:0000259" key="5">
    <source>
        <dbReference type="PROSITE" id="PS52029"/>
    </source>
</evidence>
<keyword evidence="1 3" id="KW-0732">Signal</keyword>
<keyword evidence="2" id="KW-0573">Peptidoglycan synthesis</keyword>